<dbReference type="AlphaFoldDB" id="A0AAV1DTI4"/>
<feature type="region of interest" description="Disordered" evidence="2">
    <location>
        <begin position="1"/>
        <end position="23"/>
    </location>
</feature>
<evidence type="ECO:0000259" key="4">
    <source>
        <dbReference type="Pfam" id="PF14389"/>
    </source>
</evidence>
<dbReference type="EMBL" id="OX459123">
    <property type="protein sequence ID" value="CAI9110144.1"/>
    <property type="molecule type" value="Genomic_DNA"/>
</dbReference>
<feature type="region of interest" description="Disordered" evidence="2">
    <location>
        <begin position="261"/>
        <end position="291"/>
    </location>
</feature>
<reference evidence="5" key="1">
    <citation type="submission" date="2023-03" db="EMBL/GenBank/DDBJ databases">
        <authorList>
            <person name="Julca I."/>
        </authorList>
    </citation>
    <scope>NUCLEOTIDE SEQUENCE</scope>
</reference>
<feature type="region of interest" description="Disordered" evidence="2">
    <location>
        <begin position="128"/>
        <end position="233"/>
    </location>
</feature>
<dbReference type="PANTHER" id="PTHR46248">
    <property type="entry name" value="EXPRESSED PROTEIN"/>
    <property type="match status" value="1"/>
</dbReference>
<feature type="compositionally biased region" description="Low complexity" evidence="2">
    <location>
        <begin position="179"/>
        <end position="191"/>
    </location>
</feature>
<accession>A0AAV1DTI4</accession>
<evidence type="ECO:0000313" key="6">
    <source>
        <dbReference type="Proteomes" id="UP001161247"/>
    </source>
</evidence>
<feature type="compositionally biased region" description="Polar residues" evidence="2">
    <location>
        <begin position="1"/>
        <end position="15"/>
    </location>
</feature>
<keyword evidence="1" id="KW-0175">Coiled coil</keyword>
<name>A0AAV1DTI4_OLDCO</name>
<feature type="coiled-coil region" evidence="1">
    <location>
        <begin position="36"/>
        <end position="115"/>
    </location>
</feature>
<sequence>MSSKQRNIDSIQSRKATLCPQNEKKMEMLERESLSAKKLTRRRSAKERKLALLQDVDKLKKKLRHEENVHRALERAFNRPLGALPRLPPYLPQCMLELLAEVAVLEEEVVFLEELVVNFRKGLYEEAVSTSSRNNDTNSARPIQILNTRRRQHSRNSSSAEVNSASSVATSLPAPCLTRSSSSRKAVSSVADGPRYNHDRPARSEENVKKSNPSAKEMLGKENQSWPNATKVKSPPVTNVLPAAKLLYPIKMEQMSKSADSFKLQSRVQEQAQESSSGSSDDRMLEAESEANRTSQDILKCLCTIFLRLSTSKGKTMDAESFTCLTAANFRENAEGIDFRDPYLTNSHGKIRDIGPYKKFHVVEGSFIDLSRRANALFLIRRLKLLLSKLASITVEGLTHHQKLAFWINTYNSCMMNAYLEHGIPDTPERVVDLMQKATIKVGGHTLNSITIEHFILRLPYHLEHTCPKSGKGKDMKAHSLFGLDWSEPLVTFALSCGSWSSPAVRVYTAAQIEMELEGAKKEYLQAAVGISRSKKLIIPKLLDWYLLDFAKDVDGLLDWVCLQLPHQLRNEALECLERRDPLSQNLEIMAYNFSFRYLIHR</sequence>
<keyword evidence="6" id="KW-1185">Reference proteome</keyword>
<feature type="compositionally biased region" description="Basic and acidic residues" evidence="2">
    <location>
        <begin position="195"/>
        <end position="209"/>
    </location>
</feature>
<feature type="compositionally biased region" description="Polar residues" evidence="2">
    <location>
        <begin position="128"/>
        <end position="147"/>
    </location>
</feature>
<dbReference type="PANTHER" id="PTHR46248:SF12">
    <property type="entry name" value="TERNARY COMPLEX FACTOR MIP1 LEUCINE-ZIPPER PROTEIN"/>
    <property type="match status" value="1"/>
</dbReference>
<evidence type="ECO:0000259" key="3">
    <source>
        <dbReference type="Pfam" id="PF04784"/>
    </source>
</evidence>
<dbReference type="Pfam" id="PF04784">
    <property type="entry name" value="DUF547"/>
    <property type="match status" value="1"/>
</dbReference>
<proteinExistence type="predicted"/>
<protein>
    <submittedName>
        <fullName evidence="5">OLC1v1010120C1</fullName>
    </submittedName>
</protein>
<dbReference type="Proteomes" id="UP001161247">
    <property type="component" value="Chromosome 6"/>
</dbReference>
<organism evidence="5 6">
    <name type="scientific">Oldenlandia corymbosa var. corymbosa</name>
    <dbReference type="NCBI Taxonomy" id="529605"/>
    <lineage>
        <taxon>Eukaryota</taxon>
        <taxon>Viridiplantae</taxon>
        <taxon>Streptophyta</taxon>
        <taxon>Embryophyta</taxon>
        <taxon>Tracheophyta</taxon>
        <taxon>Spermatophyta</taxon>
        <taxon>Magnoliopsida</taxon>
        <taxon>eudicotyledons</taxon>
        <taxon>Gunneridae</taxon>
        <taxon>Pentapetalae</taxon>
        <taxon>asterids</taxon>
        <taxon>lamiids</taxon>
        <taxon>Gentianales</taxon>
        <taxon>Rubiaceae</taxon>
        <taxon>Rubioideae</taxon>
        <taxon>Spermacoceae</taxon>
        <taxon>Hedyotis-Oldenlandia complex</taxon>
        <taxon>Oldenlandia</taxon>
    </lineage>
</organism>
<dbReference type="Pfam" id="PF14389">
    <property type="entry name" value="Lzipper-MIP1"/>
    <property type="match status" value="1"/>
</dbReference>
<feature type="compositionally biased region" description="Low complexity" evidence="2">
    <location>
        <begin position="155"/>
        <end position="171"/>
    </location>
</feature>
<gene>
    <name evidence="5" type="ORF">OLC1_LOCUS17868</name>
</gene>
<evidence type="ECO:0000256" key="1">
    <source>
        <dbReference type="SAM" id="Coils"/>
    </source>
</evidence>
<evidence type="ECO:0000256" key="2">
    <source>
        <dbReference type="SAM" id="MobiDB-lite"/>
    </source>
</evidence>
<dbReference type="InterPro" id="IPR006869">
    <property type="entry name" value="DUF547"/>
</dbReference>
<evidence type="ECO:0000313" key="5">
    <source>
        <dbReference type="EMBL" id="CAI9110144.1"/>
    </source>
</evidence>
<dbReference type="InterPro" id="IPR025757">
    <property type="entry name" value="MIP1_Leuzipper"/>
</dbReference>
<feature type="domain" description="DUF547" evidence="3">
    <location>
        <begin position="396"/>
        <end position="525"/>
    </location>
</feature>
<feature type="compositionally biased region" description="Polar residues" evidence="2">
    <location>
        <begin position="261"/>
        <end position="274"/>
    </location>
</feature>
<feature type="domain" description="Ternary complex factor MIP1 leucine-zipper" evidence="4">
    <location>
        <begin position="46"/>
        <end position="126"/>
    </location>
</feature>